<dbReference type="InterPro" id="IPR007197">
    <property type="entry name" value="rSAM"/>
</dbReference>
<accession>A0A1E3LA15</accession>
<dbReference type="Pfam" id="PF04055">
    <property type="entry name" value="Radical_SAM"/>
    <property type="match status" value="1"/>
</dbReference>
<dbReference type="InterPro" id="IPR013785">
    <property type="entry name" value="Aldolase_TIM"/>
</dbReference>
<dbReference type="SFLD" id="SFLDG01065">
    <property type="entry name" value="anaerobic_coproporphyrinogen-I"/>
    <property type="match status" value="1"/>
</dbReference>
<dbReference type="AlphaFoldDB" id="A0A1E3LA15"/>
<keyword evidence="5" id="KW-0411">Iron-sulfur</keyword>
<name>A0A1E3LA15_9BACL</name>
<evidence type="ECO:0000256" key="3">
    <source>
        <dbReference type="ARBA" id="ARBA00022723"/>
    </source>
</evidence>
<dbReference type="CDD" id="cd01335">
    <property type="entry name" value="Radical_SAM"/>
    <property type="match status" value="1"/>
</dbReference>
<keyword evidence="4" id="KW-0408">Iron</keyword>
<dbReference type="SUPFAM" id="SSF102114">
    <property type="entry name" value="Radical SAM enzymes"/>
    <property type="match status" value="1"/>
</dbReference>
<evidence type="ECO:0000259" key="6">
    <source>
        <dbReference type="PROSITE" id="PS51918"/>
    </source>
</evidence>
<dbReference type="GO" id="GO:0046872">
    <property type="term" value="F:metal ion binding"/>
    <property type="evidence" value="ECO:0007669"/>
    <property type="project" value="UniProtKB-KW"/>
</dbReference>
<dbReference type="GO" id="GO:0005737">
    <property type="term" value="C:cytoplasm"/>
    <property type="evidence" value="ECO:0007669"/>
    <property type="project" value="TreeGrafter"/>
</dbReference>
<dbReference type="Proteomes" id="UP000094578">
    <property type="component" value="Unassembled WGS sequence"/>
</dbReference>
<dbReference type="STRING" id="1886670.PTI45_00052"/>
<dbReference type="PROSITE" id="PS51918">
    <property type="entry name" value="RADICAL_SAM"/>
    <property type="match status" value="1"/>
</dbReference>
<dbReference type="SMART" id="SM00729">
    <property type="entry name" value="Elp3"/>
    <property type="match status" value="1"/>
</dbReference>
<keyword evidence="8" id="KW-1185">Reference proteome</keyword>
<dbReference type="EMBL" id="MDER01000001">
    <property type="protein sequence ID" value="ODP30543.1"/>
    <property type="molecule type" value="Genomic_DNA"/>
</dbReference>
<dbReference type="InterPro" id="IPR058240">
    <property type="entry name" value="rSAM_sf"/>
</dbReference>
<keyword evidence="2" id="KW-0949">S-adenosyl-L-methionine</keyword>
<reference evidence="7 8" key="1">
    <citation type="submission" date="2016-08" db="EMBL/GenBank/DDBJ databases">
        <title>Genome sequencing of Paenibacillus sp. TI45-13ar, isolated from Korean traditional nuruk.</title>
        <authorList>
            <person name="Kim S.-J."/>
        </authorList>
    </citation>
    <scope>NUCLEOTIDE SEQUENCE [LARGE SCALE GENOMIC DNA]</scope>
    <source>
        <strain evidence="7 8">TI45-13ar</strain>
    </source>
</reference>
<sequence>MNSESLQLPLHALPPAEWTPALQEWEQQMKSAPYRSYLYSYPHKTAYRELDPPYDLQSLWEQEQLESYFLYMHIPFCGARCGFCNLFTLPDKRVDVHEQYVDALERQAKQWAPLVARRPFSRFAIGGGTPTLLQPDQLNRLFDIAENIMGLDPRHASISVETSPDTVTPERLEILKRRGTDRVSMGIQSFVESESKAIYRPQKPELVREALRMLVDYDFPLLNVDLIYGLPEQTIETWLYSVEQALSYDPGEIFIYPLYIRENTILKPGHTGLEKDIRLELYHAARTRLEAAGYTQYSMRRFAKPLSSSKSLLPYSCQEEGMAGLGCGARSYTQNVHYASHYGVSAATTRSIIEDYVTADRHDQANYGFVLNLEERQRRFILKAILHREGLTIADYVARFGASPLEHFPELQNLIWTGMAELIDNEDQPQVLQLTTEGLAYSDGIGDWFISEDVYALMEGYVGS</sequence>
<dbReference type="PANTHER" id="PTHR13932:SF5">
    <property type="entry name" value="RADICAL S-ADENOSYL METHIONINE DOMAIN-CONTAINING PROTEIN 1, MITOCHONDRIAL"/>
    <property type="match status" value="1"/>
</dbReference>
<organism evidence="7 8">
    <name type="scientific">Paenibacillus nuruki</name>
    <dbReference type="NCBI Taxonomy" id="1886670"/>
    <lineage>
        <taxon>Bacteria</taxon>
        <taxon>Bacillati</taxon>
        <taxon>Bacillota</taxon>
        <taxon>Bacilli</taxon>
        <taxon>Bacillales</taxon>
        <taxon>Paenibacillaceae</taxon>
        <taxon>Paenibacillus</taxon>
    </lineage>
</organism>
<dbReference type="InterPro" id="IPR006638">
    <property type="entry name" value="Elp3/MiaA/NifB-like_rSAM"/>
</dbReference>
<dbReference type="SFLD" id="SFLDS00029">
    <property type="entry name" value="Radical_SAM"/>
    <property type="match status" value="1"/>
</dbReference>
<dbReference type="PANTHER" id="PTHR13932">
    <property type="entry name" value="COPROPORPHYRINIGEN III OXIDASE"/>
    <property type="match status" value="1"/>
</dbReference>
<keyword evidence="7" id="KW-0560">Oxidoreductase</keyword>
<keyword evidence="3" id="KW-0479">Metal-binding</keyword>
<evidence type="ECO:0000313" key="7">
    <source>
        <dbReference type="EMBL" id="ODP30543.1"/>
    </source>
</evidence>
<dbReference type="GO" id="GO:0006779">
    <property type="term" value="P:porphyrin-containing compound biosynthetic process"/>
    <property type="evidence" value="ECO:0007669"/>
    <property type="project" value="TreeGrafter"/>
</dbReference>
<dbReference type="InterPro" id="IPR034505">
    <property type="entry name" value="Coproporphyrinogen-III_oxidase"/>
</dbReference>
<dbReference type="NCBIfam" id="NF006067">
    <property type="entry name" value="PRK08208.1"/>
    <property type="match status" value="1"/>
</dbReference>
<comment type="caution">
    <text evidence="7">The sequence shown here is derived from an EMBL/GenBank/DDBJ whole genome shotgun (WGS) entry which is preliminary data.</text>
</comment>
<dbReference type="Gene3D" id="3.20.20.70">
    <property type="entry name" value="Aldolase class I"/>
    <property type="match status" value="1"/>
</dbReference>
<proteinExistence type="predicted"/>
<evidence type="ECO:0000256" key="4">
    <source>
        <dbReference type="ARBA" id="ARBA00023004"/>
    </source>
</evidence>
<gene>
    <name evidence="7" type="primary">hemN</name>
    <name evidence="7" type="ORF">PTI45_00052</name>
</gene>
<dbReference type="GO" id="GO:0051539">
    <property type="term" value="F:4 iron, 4 sulfur cluster binding"/>
    <property type="evidence" value="ECO:0007669"/>
    <property type="project" value="TreeGrafter"/>
</dbReference>
<evidence type="ECO:0000256" key="1">
    <source>
        <dbReference type="ARBA" id="ARBA00017228"/>
    </source>
</evidence>
<evidence type="ECO:0000256" key="2">
    <source>
        <dbReference type="ARBA" id="ARBA00022691"/>
    </source>
</evidence>
<dbReference type="PATRIC" id="fig|1886670.3.peg.50"/>
<evidence type="ECO:0000313" key="8">
    <source>
        <dbReference type="Proteomes" id="UP000094578"/>
    </source>
</evidence>
<feature type="domain" description="Radical SAM core" evidence="6">
    <location>
        <begin position="62"/>
        <end position="300"/>
    </location>
</feature>
<dbReference type="GO" id="GO:0016491">
    <property type="term" value="F:oxidoreductase activity"/>
    <property type="evidence" value="ECO:0007669"/>
    <property type="project" value="UniProtKB-KW"/>
</dbReference>
<evidence type="ECO:0000256" key="5">
    <source>
        <dbReference type="ARBA" id="ARBA00023014"/>
    </source>
</evidence>
<protein>
    <recommendedName>
        <fullName evidence="1">Heme chaperone HemW</fullName>
    </recommendedName>
</protein>